<evidence type="ECO:0000256" key="4">
    <source>
        <dbReference type="ARBA" id="ARBA00023235"/>
    </source>
</evidence>
<comment type="cofactor">
    <cofactor evidence="2 5 6">
        <name>pyridoxal 5'-phosphate</name>
        <dbReference type="ChEBI" id="CHEBI:597326"/>
    </cofactor>
</comment>
<dbReference type="InterPro" id="IPR029066">
    <property type="entry name" value="PLP-binding_barrel"/>
</dbReference>
<dbReference type="Gene3D" id="2.40.37.10">
    <property type="entry name" value="Lyase, Ornithine Decarboxylase, Chain A, domain 1"/>
    <property type="match status" value="1"/>
</dbReference>
<dbReference type="GO" id="GO:0008784">
    <property type="term" value="F:alanine racemase activity"/>
    <property type="evidence" value="ECO:0007669"/>
    <property type="project" value="UniProtKB-UniRule"/>
</dbReference>
<feature type="domain" description="Alanine racemase C-terminal" evidence="8">
    <location>
        <begin position="245"/>
        <end position="373"/>
    </location>
</feature>
<dbReference type="HAMAP" id="MF_01201">
    <property type="entry name" value="Ala_racemase"/>
    <property type="match status" value="1"/>
</dbReference>
<dbReference type="PRINTS" id="PR00992">
    <property type="entry name" value="ALARACEMASE"/>
</dbReference>
<evidence type="ECO:0000313" key="9">
    <source>
        <dbReference type="EMBL" id="HGY40413.1"/>
    </source>
</evidence>
<evidence type="ECO:0000256" key="1">
    <source>
        <dbReference type="ARBA" id="ARBA00000316"/>
    </source>
</evidence>
<evidence type="ECO:0000256" key="3">
    <source>
        <dbReference type="ARBA" id="ARBA00022898"/>
    </source>
</evidence>
<dbReference type="AlphaFoldDB" id="A0A7V4WMG9"/>
<feature type="binding site" evidence="5 7">
    <location>
        <position position="136"/>
    </location>
    <ligand>
        <name>substrate</name>
    </ligand>
</feature>
<dbReference type="Gene3D" id="3.20.20.10">
    <property type="entry name" value="Alanine racemase"/>
    <property type="match status" value="1"/>
</dbReference>
<comment type="similarity">
    <text evidence="5">Belongs to the alanine racemase family.</text>
</comment>
<dbReference type="GO" id="GO:0030632">
    <property type="term" value="P:D-alanine biosynthetic process"/>
    <property type="evidence" value="ECO:0007669"/>
    <property type="project" value="UniProtKB-UniRule"/>
</dbReference>
<accession>A0A7V4WMG9</accession>
<dbReference type="UniPathway" id="UPA00042">
    <property type="reaction ID" value="UER00497"/>
</dbReference>
<name>A0A7V4WMG9_9BACT</name>
<reference evidence="9" key="1">
    <citation type="journal article" date="2020" name="mSystems">
        <title>Genome- and Community-Level Interaction Insights into Carbon Utilization and Element Cycling Functions of Hydrothermarchaeota in Hydrothermal Sediment.</title>
        <authorList>
            <person name="Zhou Z."/>
            <person name="Liu Y."/>
            <person name="Xu W."/>
            <person name="Pan J."/>
            <person name="Luo Z.H."/>
            <person name="Li M."/>
        </authorList>
    </citation>
    <scope>NUCLEOTIDE SEQUENCE [LARGE SCALE GENOMIC DNA]</scope>
    <source>
        <strain evidence="9">SpSt-82</strain>
    </source>
</reference>
<comment type="catalytic activity">
    <reaction evidence="1 5">
        <text>L-alanine = D-alanine</text>
        <dbReference type="Rhea" id="RHEA:20249"/>
        <dbReference type="ChEBI" id="CHEBI:57416"/>
        <dbReference type="ChEBI" id="CHEBI:57972"/>
        <dbReference type="EC" id="5.1.1.1"/>
    </reaction>
</comment>
<dbReference type="Pfam" id="PF00842">
    <property type="entry name" value="Ala_racemase_C"/>
    <property type="match status" value="1"/>
</dbReference>
<dbReference type="EC" id="5.1.1.1" evidence="5"/>
<dbReference type="InterPro" id="IPR001608">
    <property type="entry name" value="Ala_racemase_N"/>
</dbReference>
<dbReference type="PANTHER" id="PTHR30511">
    <property type="entry name" value="ALANINE RACEMASE"/>
    <property type="match status" value="1"/>
</dbReference>
<feature type="binding site" evidence="5 7">
    <location>
        <position position="314"/>
    </location>
    <ligand>
        <name>substrate</name>
    </ligand>
</feature>
<dbReference type="GO" id="GO:0030170">
    <property type="term" value="F:pyridoxal phosphate binding"/>
    <property type="evidence" value="ECO:0007669"/>
    <property type="project" value="UniProtKB-UniRule"/>
</dbReference>
<dbReference type="InterPro" id="IPR011079">
    <property type="entry name" value="Ala_racemase_C"/>
</dbReference>
<evidence type="ECO:0000256" key="5">
    <source>
        <dbReference type="HAMAP-Rule" id="MF_01201"/>
    </source>
</evidence>
<dbReference type="SUPFAM" id="SSF51419">
    <property type="entry name" value="PLP-binding barrel"/>
    <property type="match status" value="1"/>
</dbReference>
<dbReference type="InterPro" id="IPR009006">
    <property type="entry name" value="Ala_racemase/Decarboxylase_C"/>
</dbReference>
<comment type="pathway">
    <text evidence="5">Amino-acid biosynthesis; D-alanine biosynthesis; D-alanine from L-alanine: step 1/1.</text>
</comment>
<feature type="modified residue" description="N6-(pyridoxal phosphate)lysine" evidence="5 6">
    <location>
        <position position="39"/>
    </location>
</feature>
<dbReference type="NCBIfam" id="TIGR00492">
    <property type="entry name" value="alr"/>
    <property type="match status" value="1"/>
</dbReference>
<organism evidence="9">
    <name type="scientific">Candidatus Caldatribacterium saccharofermentans</name>
    <dbReference type="NCBI Taxonomy" id="1454753"/>
    <lineage>
        <taxon>Bacteria</taxon>
        <taxon>Pseudomonadati</taxon>
        <taxon>Atribacterota</taxon>
        <taxon>Atribacteria</taxon>
        <taxon>Atribacterales</taxon>
        <taxon>Candidatus Caldatribacteriaceae</taxon>
        <taxon>Candidatus Caldatribacterium</taxon>
    </lineage>
</organism>
<evidence type="ECO:0000256" key="6">
    <source>
        <dbReference type="PIRSR" id="PIRSR600821-50"/>
    </source>
</evidence>
<evidence type="ECO:0000259" key="8">
    <source>
        <dbReference type="SMART" id="SM01005"/>
    </source>
</evidence>
<dbReference type="GO" id="GO:0005829">
    <property type="term" value="C:cytosol"/>
    <property type="evidence" value="ECO:0007669"/>
    <property type="project" value="TreeGrafter"/>
</dbReference>
<keyword evidence="4 5" id="KW-0413">Isomerase</keyword>
<dbReference type="SMART" id="SM01005">
    <property type="entry name" value="Ala_racemase_C"/>
    <property type="match status" value="1"/>
</dbReference>
<dbReference type="FunFam" id="3.20.20.10:FF:000002">
    <property type="entry name" value="Alanine racemase"/>
    <property type="match status" value="1"/>
</dbReference>
<protein>
    <recommendedName>
        <fullName evidence="5">Alanine racemase</fullName>
        <ecNumber evidence="5">5.1.1.1</ecNumber>
    </recommendedName>
</protein>
<dbReference type="PANTHER" id="PTHR30511:SF0">
    <property type="entry name" value="ALANINE RACEMASE, CATABOLIC-RELATED"/>
    <property type="match status" value="1"/>
</dbReference>
<feature type="active site" description="Proton acceptor; specific for L-alanine" evidence="5">
    <location>
        <position position="266"/>
    </location>
</feature>
<sequence length="374" mass="41445">MEHGNPHFWMEISREHLAHNLLVLRQLASPQGDIMGVVKSQVYGHGVATAALLSSLGLRKFGVASLEEALDLKKSGVEGDIYILGGFFPWEAEAIVAEGFIPVVSQEEEFESLVKAAERQGRTARFHFKVDTGMGRMGCLPRNFTRSFFERLSLSPAVALCGVMTHFSSAEKDPEYTEWQFQKFLAFLKRWGFWGKSLEYHCANSAAFLVFPHMRLALNRIGIALFGVSPNGEPELAKSLGLKPVTSVRARVKLVKVLPPGFRVGYGGTFVTSRTSRVAVVALGYAQGLFRALSNNLEVLVRGKRAPVIGTISMDQVMVDVTHIEGVEKGDVVTFIGRDGEEEIRVEEVARRGKTIPHEVLCSFGRIRHRVFVE</sequence>
<dbReference type="CDD" id="cd00430">
    <property type="entry name" value="PLPDE_III_AR"/>
    <property type="match status" value="1"/>
</dbReference>
<evidence type="ECO:0000256" key="2">
    <source>
        <dbReference type="ARBA" id="ARBA00001933"/>
    </source>
</evidence>
<dbReference type="EMBL" id="DTIY01000095">
    <property type="protein sequence ID" value="HGY40413.1"/>
    <property type="molecule type" value="Genomic_DNA"/>
</dbReference>
<comment type="function">
    <text evidence="5">Catalyzes the interconversion of L-alanine and D-alanine. May also act on other amino acids.</text>
</comment>
<dbReference type="SUPFAM" id="SSF50621">
    <property type="entry name" value="Alanine racemase C-terminal domain-like"/>
    <property type="match status" value="1"/>
</dbReference>
<proteinExistence type="inferred from homology"/>
<keyword evidence="3 5" id="KW-0663">Pyridoxal phosphate</keyword>
<dbReference type="InterPro" id="IPR000821">
    <property type="entry name" value="Ala_racemase"/>
</dbReference>
<comment type="caution">
    <text evidence="9">The sequence shown here is derived from an EMBL/GenBank/DDBJ whole genome shotgun (WGS) entry which is preliminary data.</text>
</comment>
<evidence type="ECO:0000256" key="7">
    <source>
        <dbReference type="PIRSR" id="PIRSR600821-52"/>
    </source>
</evidence>
<gene>
    <name evidence="9" type="primary">alr</name>
    <name evidence="9" type="ORF">ENW11_11505</name>
</gene>
<feature type="active site" description="Proton acceptor; specific for D-alanine" evidence="5">
    <location>
        <position position="39"/>
    </location>
</feature>
<dbReference type="Pfam" id="PF01168">
    <property type="entry name" value="Ala_racemase_N"/>
    <property type="match status" value="1"/>
</dbReference>